<feature type="transmembrane region" description="Helical" evidence="9">
    <location>
        <begin position="6"/>
        <end position="26"/>
    </location>
</feature>
<evidence type="ECO:0000313" key="12">
    <source>
        <dbReference type="EMBL" id="KKB48463.1"/>
    </source>
</evidence>
<dbReference type="InterPro" id="IPR036318">
    <property type="entry name" value="FAD-bd_PCMH-like_sf"/>
</dbReference>
<dbReference type="InterPro" id="IPR005170">
    <property type="entry name" value="Transptr-assoc_dom"/>
</dbReference>
<evidence type="ECO:0000256" key="9">
    <source>
        <dbReference type="SAM" id="Phobius"/>
    </source>
</evidence>
<dbReference type="SUPFAM" id="SSF54631">
    <property type="entry name" value="CBS-domain pair"/>
    <property type="match status" value="1"/>
</dbReference>
<dbReference type="PATRIC" id="fig|1203610.3.peg.5025"/>
<feature type="transmembrane region" description="Helical" evidence="9">
    <location>
        <begin position="55"/>
        <end position="75"/>
    </location>
</feature>
<feature type="transmembrane region" description="Helical" evidence="9">
    <location>
        <begin position="95"/>
        <end position="119"/>
    </location>
</feature>
<dbReference type="InterPro" id="IPR044751">
    <property type="entry name" value="Ion_transp-like_CBS"/>
</dbReference>
<dbReference type="RefSeq" id="WP_028728394.1">
    <property type="nucleotide sequence ID" value="NZ_AUAE01000030.1"/>
</dbReference>
<evidence type="ECO:0000256" key="2">
    <source>
        <dbReference type="ARBA" id="ARBA00022692"/>
    </source>
</evidence>
<dbReference type="Gene3D" id="3.10.580.10">
    <property type="entry name" value="CBS-domain"/>
    <property type="match status" value="1"/>
</dbReference>
<dbReference type="AlphaFoldDB" id="A0A0F5ISH8"/>
<proteinExistence type="predicted"/>
<dbReference type="PANTHER" id="PTHR22777">
    <property type="entry name" value="HEMOLYSIN-RELATED"/>
    <property type="match status" value="1"/>
</dbReference>
<organism evidence="12 13">
    <name type="scientific">Parabacteroides gordonii MS-1 = DSM 23371</name>
    <dbReference type="NCBI Taxonomy" id="1203610"/>
    <lineage>
        <taxon>Bacteria</taxon>
        <taxon>Pseudomonadati</taxon>
        <taxon>Bacteroidota</taxon>
        <taxon>Bacteroidia</taxon>
        <taxon>Bacteroidales</taxon>
        <taxon>Tannerellaceae</taxon>
        <taxon>Parabacteroides</taxon>
    </lineage>
</organism>
<dbReference type="CDD" id="cd04590">
    <property type="entry name" value="CBS_pair_CorC_HlyC_assoc"/>
    <property type="match status" value="1"/>
</dbReference>
<dbReference type="InterPro" id="IPR000644">
    <property type="entry name" value="CBS_dom"/>
</dbReference>
<dbReference type="PROSITE" id="PS51371">
    <property type="entry name" value="CBS"/>
    <property type="match status" value="2"/>
</dbReference>
<dbReference type="SUPFAM" id="SSF56176">
    <property type="entry name" value="FAD-binding/transporter-associated domain-like"/>
    <property type="match status" value="1"/>
</dbReference>
<accession>A0A0F5ISH8</accession>
<dbReference type="InterPro" id="IPR016169">
    <property type="entry name" value="FAD-bd_PCMH_sub2"/>
</dbReference>
<dbReference type="PROSITE" id="PS51846">
    <property type="entry name" value="CNNM"/>
    <property type="match status" value="1"/>
</dbReference>
<reference evidence="12 13" key="1">
    <citation type="submission" date="2013-04" db="EMBL/GenBank/DDBJ databases">
        <title>The Genome Sequence of Parabacteroides gordonii DSM 23371.</title>
        <authorList>
            <consortium name="The Broad Institute Genomics Platform"/>
            <person name="Earl A."/>
            <person name="Ward D."/>
            <person name="Feldgarden M."/>
            <person name="Gevers D."/>
            <person name="Martens E."/>
            <person name="Sakamoto M."/>
            <person name="Benno Y."/>
            <person name="Suzuki N."/>
            <person name="Matsunaga N."/>
            <person name="Koshihara K."/>
            <person name="Seki M."/>
            <person name="Komiya H."/>
            <person name="Walker B."/>
            <person name="Young S."/>
            <person name="Zeng Q."/>
            <person name="Gargeya S."/>
            <person name="Fitzgerald M."/>
            <person name="Haas B."/>
            <person name="Abouelleil A."/>
            <person name="Allen A.W."/>
            <person name="Alvarado L."/>
            <person name="Arachchi H.M."/>
            <person name="Berlin A.M."/>
            <person name="Chapman S.B."/>
            <person name="Gainer-Dewar J."/>
            <person name="Goldberg J."/>
            <person name="Griggs A."/>
            <person name="Gujja S."/>
            <person name="Hansen M."/>
            <person name="Howarth C."/>
            <person name="Imamovic A."/>
            <person name="Ireland A."/>
            <person name="Larimer J."/>
            <person name="McCowan C."/>
            <person name="Murphy C."/>
            <person name="Pearson M."/>
            <person name="Poon T.W."/>
            <person name="Priest M."/>
            <person name="Roberts A."/>
            <person name="Saif S."/>
            <person name="Shea T."/>
            <person name="Sisk P."/>
            <person name="Sykes S."/>
            <person name="Wortman J."/>
            <person name="Nusbaum C."/>
            <person name="Birren B."/>
        </authorList>
    </citation>
    <scope>NUCLEOTIDE SEQUENCE [LARGE SCALE GENOMIC DNA]</scope>
    <source>
        <strain evidence="12 13">MS-1</strain>
    </source>
</reference>
<evidence type="ECO:0000256" key="1">
    <source>
        <dbReference type="ARBA" id="ARBA00004141"/>
    </source>
</evidence>
<dbReference type="GO" id="GO:0005886">
    <property type="term" value="C:plasma membrane"/>
    <property type="evidence" value="ECO:0007669"/>
    <property type="project" value="TreeGrafter"/>
</dbReference>
<evidence type="ECO:0000256" key="5">
    <source>
        <dbReference type="ARBA" id="ARBA00023122"/>
    </source>
</evidence>
<dbReference type="Pfam" id="PF00571">
    <property type="entry name" value="CBS"/>
    <property type="match status" value="2"/>
</dbReference>
<dbReference type="EMBL" id="AQHW01000027">
    <property type="protein sequence ID" value="KKB48463.1"/>
    <property type="molecule type" value="Genomic_DNA"/>
</dbReference>
<keyword evidence="6 8" id="KW-0472">Membrane</keyword>
<dbReference type="SMART" id="SM01091">
    <property type="entry name" value="CorC_HlyC"/>
    <property type="match status" value="1"/>
</dbReference>
<feature type="domain" description="CBS" evidence="10">
    <location>
        <begin position="215"/>
        <end position="275"/>
    </location>
</feature>
<evidence type="ECO:0000256" key="6">
    <source>
        <dbReference type="ARBA" id="ARBA00023136"/>
    </source>
</evidence>
<feature type="domain" description="CBS" evidence="10">
    <location>
        <begin position="278"/>
        <end position="334"/>
    </location>
</feature>
<dbReference type="PANTHER" id="PTHR22777:SF17">
    <property type="entry name" value="UPF0053 PROTEIN SLL0260"/>
    <property type="match status" value="1"/>
</dbReference>
<evidence type="ECO:0000256" key="4">
    <source>
        <dbReference type="ARBA" id="ARBA00022989"/>
    </source>
</evidence>
<evidence type="ECO:0000256" key="3">
    <source>
        <dbReference type="ARBA" id="ARBA00022737"/>
    </source>
</evidence>
<keyword evidence="2 8" id="KW-0812">Transmembrane</keyword>
<evidence type="ECO:0000259" key="11">
    <source>
        <dbReference type="PROSITE" id="PS51846"/>
    </source>
</evidence>
<dbReference type="InterPro" id="IPR046342">
    <property type="entry name" value="CBS_dom_sf"/>
</dbReference>
<evidence type="ECO:0000256" key="7">
    <source>
        <dbReference type="PROSITE-ProRule" id="PRU00703"/>
    </source>
</evidence>
<evidence type="ECO:0000313" key="13">
    <source>
        <dbReference type="Proteomes" id="UP000033035"/>
    </source>
</evidence>
<gene>
    <name evidence="12" type="ORF">HMPREF1536_04930</name>
</gene>
<dbReference type="HOGENOM" id="CLU_015237_4_0_10"/>
<evidence type="ECO:0000259" key="10">
    <source>
        <dbReference type="PROSITE" id="PS51371"/>
    </source>
</evidence>
<comment type="subcellular location">
    <subcellularLocation>
        <location evidence="1">Membrane</location>
        <topology evidence="1">Multi-pass membrane protein</topology>
    </subcellularLocation>
</comment>
<keyword evidence="5 7" id="KW-0129">CBS domain</keyword>
<evidence type="ECO:0000256" key="8">
    <source>
        <dbReference type="PROSITE-ProRule" id="PRU01193"/>
    </source>
</evidence>
<sequence length="422" mass="47215">MEIFIIIGLILLNGILSMSEIALVSARKARLELEAKRGNKSAQTALKLAGEPDRFLSTIQIGITLIGILTGLYSGEAFAANLAEVVRHVPALEPYALGLSKTTIVIIVTYLTLIMGELVPKRIGMGYAERVSMLVAKPMYLLSKLALPFVWLLSKSTALVIKITGIKANEENKVTEEEIKAIVKEGFDGGEVQEVEQDIVERVFNLGDRNVGSIMTHRSDLVWLDVTDSIEKIREKVQENLFNIYPVASEKFDNIKGVVYLKDLFGRIDEPDFSLEEVIRPAQYLPENQSVYNALEQFKVARVKYGIVTDEFGGVQGIVTLKDIMEGLIGQVPEVGEEAEITQRADGTWLVDGQYNFYDFLEYFDMEDLYAEHDYNTLSGLILEILERVPKTGETLTWLTFSFEIVDMDGARIDKVLVSKID</sequence>
<keyword evidence="4 8" id="KW-1133">Transmembrane helix</keyword>
<evidence type="ECO:0008006" key="14">
    <source>
        <dbReference type="Google" id="ProtNLM"/>
    </source>
</evidence>
<name>A0A0F5ISH8_9BACT</name>
<keyword evidence="3" id="KW-0677">Repeat</keyword>
<dbReference type="GO" id="GO:0050660">
    <property type="term" value="F:flavin adenine dinucleotide binding"/>
    <property type="evidence" value="ECO:0007669"/>
    <property type="project" value="InterPro"/>
</dbReference>
<feature type="domain" description="CNNM transmembrane" evidence="11">
    <location>
        <begin position="1"/>
        <end position="196"/>
    </location>
</feature>
<comment type="caution">
    <text evidence="12">The sequence shown here is derived from an EMBL/GenBank/DDBJ whole genome shotgun (WGS) entry which is preliminary data.</text>
</comment>
<dbReference type="STRING" id="1203610.HMPREF1536_04930"/>
<feature type="transmembrane region" description="Helical" evidence="9">
    <location>
        <begin position="131"/>
        <end position="153"/>
    </location>
</feature>
<protein>
    <recommendedName>
        <fullName evidence="14">Hemolysin</fullName>
    </recommendedName>
</protein>
<dbReference type="Pfam" id="PF01595">
    <property type="entry name" value="CNNM"/>
    <property type="match status" value="1"/>
</dbReference>
<dbReference type="Gene3D" id="3.30.465.10">
    <property type="match status" value="1"/>
</dbReference>
<dbReference type="InterPro" id="IPR002550">
    <property type="entry name" value="CNNM"/>
</dbReference>
<keyword evidence="13" id="KW-1185">Reference proteome</keyword>
<dbReference type="Pfam" id="PF03471">
    <property type="entry name" value="CorC_HlyC"/>
    <property type="match status" value="1"/>
</dbReference>
<dbReference type="Proteomes" id="UP000033035">
    <property type="component" value="Unassembled WGS sequence"/>
</dbReference>